<sequence length="171" mass="18950">MRLTNDFSAALSVNRIMEAQGTQAHFIAQMRMELDVARNRINALDEQNHKESEELAAMRNQNMGNQPTQGVTSQDSGFIPVPLLTSNGINLNDPVARRLKQLQEQNEKMLSLLAKLPGATVPVDVEPRTGFQASPFGNEIAMVDVPKKYNIPTFSPKNSGSDPIENITQYK</sequence>
<keyword evidence="2" id="KW-1185">Reference proteome</keyword>
<dbReference type="EMBL" id="CM042049">
    <property type="protein sequence ID" value="KAI3746569.1"/>
    <property type="molecule type" value="Genomic_DNA"/>
</dbReference>
<comment type="caution">
    <text evidence="1">The sequence shown here is derived from an EMBL/GenBank/DDBJ whole genome shotgun (WGS) entry which is preliminary data.</text>
</comment>
<evidence type="ECO:0000313" key="2">
    <source>
        <dbReference type="Proteomes" id="UP001055879"/>
    </source>
</evidence>
<accession>A0ACB9DIV2</accession>
<gene>
    <name evidence="1" type="ORF">L6452_09003</name>
</gene>
<organism evidence="1 2">
    <name type="scientific">Arctium lappa</name>
    <name type="common">Greater burdock</name>
    <name type="synonym">Lappa major</name>
    <dbReference type="NCBI Taxonomy" id="4217"/>
    <lineage>
        <taxon>Eukaryota</taxon>
        <taxon>Viridiplantae</taxon>
        <taxon>Streptophyta</taxon>
        <taxon>Embryophyta</taxon>
        <taxon>Tracheophyta</taxon>
        <taxon>Spermatophyta</taxon>
        <taxon>Magnoliopsida</taxon>
        <taxon>eudicotyledons</taxon>
        <taxon>Gunneridae</taxon>
        <taxon>Pentapetalae</taxon>
        <taxon>asterids</taxon>
        <taxon>campanulids</taxon>
        <taxon>Asterales</taxon>
        <taxon>Asteraceae</taxon>
        <taxon>Carduoideae</taxon>
        <taxon>Cardueae</taxon>
        <taxon>Arctiinae</taxon>
        <taxon>Arctium</taxon>
    </lineage>
</organism>
<evidence type="ECO:0000313" key="1">
    <source>
        <dbReference type="EMBL" id="KAI3746569.1"/>
    </source>
</evidence>
<reference evidence="1 2" key="2">
    <citation type="journal article" date="2022" name="Mol. Ecol. Resour.">
        <title>The genomes of chicory, endive, great burdock and yacon provide insights into Asteraceae paleo-polyploidization history and plant inulin production.</title>
        <authorList>
            <person name="Fan W."/>
            <person name="Wang S."/>
            <person name="Wang H."/>
            <person name="Wang A."/>
            <person name="Jiang F."/>
            <person name="Liu H."/>
            <person name="Zhao H."/>
            <person name="Xu D."/>
            <person name="Zhang Y."/>
        </authorList>
    </citation>
    <scope>NUCLEOTIDE SEQUENCE [LARGE SCALE GENOMIC DNA]</scope>
    <source>
        <strain evidence="2">cv. Niubang</strain>
    </source>
</reference>
<proteinExistence type="predicted"/>
<protein>
    <submittedName>
        <fullName evidence="1">Uncharacterized protein</fullName>
    </submittedName>
</protein>
<dbReference type="Proteomes" id="UP001055879">
    <property type="component" value="Linkage Group LG03"/>
</dbReference>
<reference evidence="2" key="1">
    <citation type="journal article" date="2022" name="Mol. Ecol. Resour.">
        <title>The genomes of chicory, endive, great burdock and yacon provide insights into Asteraceae palaeo-polyploidization history and plant inulin production.</title>
        <authorList>
            <person name="Fan W."/>
            <person name="Wang S."/>
            <person name="Wang H."/>
            <person name="Wang A."/>
            <person name="Jiang F."/>
            <person name="Liu H."/>
            <person name="Zhao H."/>
            <person name="Xu D."/>
            <person name="Zhang Y."/>
        </authorList>
    </citation>
    <scope>NUCLEOTIDE SEQUENCE [LARGE SCALE GENOMIC DNA]</scope>
    <source>
        <strain evidence="2">cv. Niubang</strain>
    </source>
</reference>
<name>A0ACB9DIV2_ARCLA</name>